<dbReference type="Gene3D" id="2.170.120.30">
    <property type="match status" value="2"/>
</dbReference>
<keyword evidence="1" id="KW-0472">Membrane</keyword>
<dbReference type="EMBL" id="JAAGPU010000025">
    <property type="protein sequence ID" value="NEU05758.1"/>
    <property type="molecule type" value="Genomic_DNA"/>
</dbReference>
<feature type="transmembrane region" description="Helical" evidence="1">
    <location>
        <begin position="9"/>
        <end position="26"/>
    </location>
</feature>
<dbReference type="PANTHER" id="PTHR37804">
    <property type="entry name" value="CDAA REGULATORY PROTEIN CDAR"/>
    <property type="match status" value="1"/>
</dbReference>
<dbReference type="InterPro" id="IPR012505">
    <property type="entry name" value="YbbR"/>
</dbReference>
<dbReference type="Pfam" id="PF07949">
    <property type="entry name" value="YbbR"/>
    <property type="match status" value="3"/>
</dbReference>
<evidence type="ECO:0000313" key="2">
    <source>
        <dbReference type="EMBL" id="NEU05758.1"/>
    </source>
</evidence>
<evidence type="ECO:0000313" key="3">
    <source>
        <dbReference type="Proteomes" id="UP000481872"/>
    </source>
</evidence>
<protein>
    <recommendedName>
        <fullName evidence="4">YbbR-like domain-containing protein</fullName>
    </recommendedName>
</protein>
<dbReference type="PANTHER" id="PTHR37804:SF1">
    <property type="entry name" value="CDAA REGULATORY PROTEIN CDAR"/>
    <property type="match status" value="1"/>
</dbReference>
<name>A0A6M0H614_9CLOT</name>
<dbReference type="AlphaFoldDB" id="A0A6M0H614"/>
<dbReference type="InterPro" id="IPR053154">
    <property type="entry name" value="c-di-AMP_regulator"/>
</dbReference>
<proteinExistence type="predicted"/>
<evidence type="ECO:0008006" key="4">
    <source>
        <dbReference type="Google" id="ProtNLM"/>
    </source>
</evidence>
<keyword evidence="1" id="KW-1133">Transmembrane helix</keyword>
<keyword evidence="3" id="KW-1185">Reference proteome</keyword>
<organism evidence="2 3">
    <name type="scientific">Clostridium senegalense</name>
    <dbReference type="NCBI Taxonomy" id="1465809"/>
    <lineage>
        <taxon>Bacteria</taxon>
        <taxon>Bacillati</taxon>
        <taxon>Bacillota</taxon>
        <taxon>Clostridia</taxon>
        <taxon>Eubacteriales</taxon>
        <taxon>Clostridiaceae</taxon>
        <taxon>Clostridium</taxon>
    </lineage>
</organism>
<accession>A0A6M0H614</accession>
<keyword evidence="1" id="KW-0812">Transmembrane</keyword>
<dbReference type="Gene3D" id="2.170.120.40">
    <property type="entry name" value="YbbR-like domain"/>
    <property type="match status" value="2"/>
</dbReference>
<comment type="caution">
    <text evidence="2">The sequence shown here is derived from an EMBL/GenBank/DDBJ whole genome shotgun (WGS) entry which is preliminary data.</text>
</comment>
<dbReference type="Proteomes" id="UP000481872">
    <property type="component" value="Unassembled WGS sequence"/>
</dbReference>
<gene>
    <name evidence="2" type="ORF">G3M99_13045</name>
</gene>
<sequence>MDKAKRQDVLIRVCCVIASFVLWLYIRNIQNPLTNHVIRYVPVEITNIEVLEENKLVLLPNQEFNISLTVKGAATSVYQINKTKDFKIVADLSKYALKAGENTIPVEIKEAPNNISIVNSENLWIKIQIDNLEEKELPITPNILGDLPAGIHAGEATVEPKTINVYGAKQFVDKVTGVVANVDAASIESDVNKSAELYAVDANGNVVKEVTLSETNANVKIPISKGKIVPVEAKVTGAVNNGSLQSVEVEPKNVEISGDGNQLADVGVIYTSPIDLSQISESTTLQVKLQIPDNLKLSTDTVNVKINVVVNKTLQKNVSVPINYTNPPEKSTITLGQDTVQIVLSGSEADINSLDASKISANIDLTGLAEGEHTLPINIVGIPDNLRKVSQSLESVKVTIKKNSEEDKENVDKGE</sequence>
<dbReference type="RefSeq" id="WP_061995349.1">
    <property type="nucleotide sequence ID" value="NZ_JAAGPU010000025.1"/>
</dbReference>
<reference evidence="2 3" key="1">
    <citation type="submission" date="2020-02" db="EMBL/GenBank/DDBJ databases">
        <title>Genome assembly of a novel Clostridium senegalense strain.</title>
        <authorList>
            <person name="Gupta T.B."/>
            <person name="Jauregui R."/>
            <person name="Maclean P."/>
            <person name="Nawarathana A."/>
            <person name="Brightwell G."/>
        </authorList>
    </citation>
    <scope>NUCLEOTIDE SEQUENCE [LARGE SCALE GENOMIC DNA]</scope>
    <source>
        <strain evidence="2 3">AGRFS4</strain>
    </source>
</reference>
<evidence type="ECO:0000256" key="1">
    <source>
        <dbReference type="SAM" id="Phobius"/>
    </source>
</evidence>